<dbReference type="InterPro" id="IPR036085">
    <property type="entry name" value="PAZ_dom_sf"/>
</dbReference>
<dbReference type="Proteomes" id="UP000887574">
    <property type="component" value="Unplaced"/>
</dbReference>
<organism evidence="2 3">
    <name type="scientific">Ditylenchus dipsaci</name>
    <dbReference type="NCBI Taxonomy" id="166011"/>
    <lineage>
        <taxon>Eukaryota</taxon>
        <taxon>Metazoa</taxon>
        <taxon>Ecdysozoa</taxon>
        <taxon>Nematoda</taxon>
        <taxon>Chromadorea</taxon>
        <taxon>Rhabditida</taxon>
        <taxon>Tylenchina</taxon>
        <taxon>Tylenchomorpha</taxon>
        <taxon>Sphaerularioidea</taxon>
        <taxon>Anguinidae</taxon>
        <taxon>Anguininae</taxon>
        <taxon>Ditylenchus</taxon>
    </lineage>
</organism>
<dbReference type="Pfam" id="PF02171">
    <property type="entry name" value="Piwi"/>
    <property type="match status" value="1"/>
</dbReference>
<dbReference type="InterPro" id="IPR003165">
    <property type="entry name" value="Piwi"/>
</dbReference>
<reference evidence="3" key="1">
    <citation type="submission" date="2022-11" db="UniProtKB">
        <authorList>
            <consortium name="WormBaseParasite"/>
        </authorList>
    </citation>
    <scope>IDENTIFICATION</scope>
</reference>
<keyword evidence="2" id="KW-1185">Reference proteome</keyword>
<dbReference type="SMART" id="SM00950">
    <property type="entry name" value="Piwi"/>
    <property type="match status" value="1"/>
</dbReference>
<dbReference type="AlphaFoldDB" id="A0A915CW84"/>
<sequence>MATSQHPVNSNAYTPHGSGNSLRLVLRTMSKWAMAWCFAQDCQVCPFFEVGNLLNTVTAMCGNRLPGAKDLSARCLKTLQDVRVEVRYAPHRSFGIGRFSDKPMNEMLTVFQGQKVGMDKFFELKYKIKLRHPELPGVIPNTPRPKDNTLEVFPIEELLVMPGQVVPLEKMSKQLSDKLLKSNSVLPHDRLNKIMRHAESIALFDETNAVLHAFGIQVLRQSNEVVIGVRPCPRLRFANNRLVNANPERSEWARDAMSQSYIDASEVRNWIVLCSQEQERLVQAFIEKLIKLAQRKTMRYSQPIIRTFENNQWQSVFENCVNKNIQFVMLIDSKEIDSHGVLKFLEARYKVLTQQVTLEKVYDVVNNNKNQILENIVNKTNCKNFGLNYVPVMEQCGQPFDLDRGEVLVIGYDVAHPGSVSTAERRLLRANGVMADSLDPSVVGICANMAKHPYSFVGDYFYQESRKEAVDTCQLAERTKWILEQLEKNRPGKGKPKQIFVLRDGLSEGQLKMALHDELIAIKQGCLDYSPGYSPQFLFVIGTKRHFKKFFAVRNGRVENLAPGSVISEKMVREDCPEFFMQSHYPLKGVGKAVEYSVPVNEMDMSMDQLQAFLNALCYDHQIVNSAISLPEPIYQADELAKRGHNNFLVMKKSDPSNIPRFPTRVVDFRALTEMLSYKNSLLSSTRFSA</sequence>
<accession>A0A915CW84</accession>
<dbReference type="WBParaSite" id="jg13270">
    <property type="protein sequence ID" value="jg13270"/>
    <property type="gene ID" value="jg13270"/>
</dbReference>
<dbReference type="SUPFAM" id="SSF53098">
    <property type="entry name" value="Ribonuclease H-like"/>
    <property type="match status" value="1"/>
</dbReference>
<evidence type="ECO:0000259" key="1">
    <source>
        <dbReference type="PROSITE" id="PS50822"/>
    </source>
</evidence>
<feature type="domain" description="Piwi" evidence="1">
    <location>
        <begin position="325"/>
        <end position="649"/>
    </location>
</feature>
<dbReference type="PROSITE" id="PS50822">
    <property type="entry name" value="PIWI"/>
    <property type="match status" value="1"/>
</dbReference>
<dbReference type="Gene3D" id="3.40.50.2300">
    <property type="match status" value="1"/>
</dbReference>
<dbReference type="Pfam" id="PF02170">
    <property type="entry name" value="PAZ"/>
    <property type="match status" value="1"/>
</dbReference>
<proteinExistence type="predicted"/>
<dbReference type="SUPFAM" id="SSF101690">
    <property type="entry name" value="PAZ domain"/>
    <property type="match status" value="1"/>
</dbReference>
<evidence type="ECO:0000313" key="2">
    <source>
        <dbReference type="Proteomes" id="UP000887574"/>
    </source>
</evidence>
<evidence type="ECO:0000313" key="3">
    <source>
        <dbReference type="WBParaSite" id="jg13270"/>
    </source>
</evidence>
<dbReference type="InterPro" id="IPR036397">
    <property type="entry name" value="RNaseH_sf"/>
</dbReference>
<dbReference type="Gene3D" id="2.170.260.10">
    <property type="entry name" value="paz domain"/>
    <property type="match status" value="1"/>
</dbReference>
<dbReference type="InterPro" id="IPR012337">
    <property type="entry name" value="RNaseH-like_sf"/>
</dbReference>
<name>A0A915CW84_9BILA</name>
<dbReference type="GO" id="GO:0003723">
    <property type="term" value="F:RNA binding"/>
    <property type="evidence" value="ECO:0007669"/>
    <property type="project" value="InterPro"/>
</dbReference>
<dbReference type="InterPro" id="IPR003100">
    <property type="entry name" value="PAZ_dom"/>
</dbReference>
<dbReference type="PANTHER" id="PTHR22891">
    <property type="entry name" value="EUKARYOTIC TRANSLATION INITIATION FACTOR 2C"/>
    <property type="match status" value="1"/>
</dbReference>
<dbReference type="Gene3D" id="3.30.420.10">
    <property type="entry name" value="Ribonuclease H-like superfamily/Ribonuclease H"/>
    <property type="match status" value="1"/>
</dbReference>
<protein>
    <submittedName>
        <fullName evidence="3">Piwi domain-containing protein</fullName>
    </submittedName>
</protein>